<evidence type="ECO:0000313" key="2">
    <source>
        <dbReference type="EMBL" id="CAH3115467.1"/>
    </source>
</evidence>
<dbReference type="InterPro" id="IPR013761">
    <property type="entry name" value="SAM/pointed_sf"/>
</dbReference>
<keyword evidence="3" id="KW-1185">Reference proteome</keyword>
<organism evidence="2 3">
    <name type="scientific">Porites lobata</name>
    <dbReference type="NCBI Taxonomy" id="104759"/>
    <lineage>
        <taxon>Eukaryota</taxon>
        <taxon>Metazoa</taxon>
        <taxon>Cnidaria</taxon>
        <taxon>Anthozoa</taxon>
        <taxon>Hexacorallia</taxon>
        <taxon>Scleractinia</taxon>
        <taxon>Fungiina</taxon>
        <taxon>Poritidae</taxon>
        <taxon>Porites</taxon>
    </lineage>
</organism>
<dbReference type="Gene3D" id="1.10.150.50">
    <property type="entry name" value="Transcription Factor, Ets-1"/>
    <property type="match status" value="1"/>
</dbReference>
<dbReference type="EMBL" id="CALNXK010000028">
    <property type="protein sequence ID" value="CAH3115467.1"/>
    <property type="molecule type" value="Genomic_DNA"/>
</dbReference>
<sequence length="554" mass="61948">MALTSFTTEKLLALLKARNVPQEALDLLRDNGIDGSTLLLLRDDVDEFMAVVPKSGHRLLIKRIIKELETTEAQPSVESSLVELVGEYPSLGMFSGPSDVSMVDLLDSCSSIEPSPPVWTPSPKPVQSSTPNSVSTSNIEPSLPLHTPSPKLIHSNSTEPSQPLAHSTTLKTTTNSCSKRKALFPQEEPEGSFPTVAKTRLPDHLPFPDRFSIRVEEAITADNVLSVRRQLIADLGSFYYALSKHPVQGDYKRMALAICDKFPELRDSNPSSYWVSTQKQLSQYFRNQRRGSKPYGSSESGKSVDARPYKKARLSSPVGDDKLAQRRNLELLSNTEEGALSCSTFSNLVEETYQMRRKFITEEAKSSKEILDMCPYLGKSSHVRSELCRILDKNCVKGAEDRLVSALKVILRHSGEKLTNTQVVEAVHVIQRRTKRKGSNSAVLKFQDPATPPDKLFKDKKVEFSLVCTGTSEEVEQVFVCGEDQAFFECDCELPRALVDLIAAYYVFDVKYPQCFSGVLYFLQEVVLLQVDSEFKGTKYATFMAEFKKESQRK</sequence>
<name>A0ABN8NP41_9CNID</name>
<dbReference type="PANTHER" id="PTHR31025">
    <property type="entry name" value="SI:CH211-196P9.1-RELATED"/>
    <property type="match status" value="1"/>
</dbReference>
<feature type="compositionally biased region" description="Polar residues" evidence="1">
    <location>
        <begin position="127"/>
        <end position="140"/>
    </location>
</feature>
<gene>
    <name evidence="2" type="ORF">PLOB_00023684</name>
</gene>
<protein>
    <recommendedName>
        <fullName evidence="4">SAM domain-containing protein</fullName>
    </recommendedName>
</protein>
<evidence type="ECO:0000313" key="3">
    <source>
        <dbReference type="Proteomes" id="UP001159405"/>
    </source>
</evidence>
<accession>A0ABN8NP41</accession>
<feature type="region of interest" description="Disordered" evidence="1">
    <location>
        <begin position="113"/>
        <end position="176"/>
    </location>
</feature>
<feature type="compositionally biased region" description="Polar residues" evidence="1">
    <location>
        <begin position="154"/>
        <end position="176"/>
    </location>
</feature>
<proteinExistence type="predicted"/>
<dbReference type="PANTHER" id="PTHR31025:SF9">
    <property type="entry name" value="SI:DKEY-286J15.1"/>
    <property type="match status" value="1"/>
</dbReference>
<feature type="region of interest" description="Disordered" evidence="1">
    <location>
        <begin position="286"/>
        <end position="317"/>
    </location>
</feature>
<evidence type="ECO:0000256" key="1">
    <source>
        <dbReference type="SAM" id="MobiDB-lite"/>
    </source>
</evidence>
<feature type="compositionally biased region" description="Pro residues" evidence="1">
    <location>
        <begin position="114"/>
        <end position="124"/>
    </location>
</feature>
<evidence type="ECO:0008006" key="4">
    <source>
        <dbReference type="Google" id="ProtNLM"/>
    </source>
</evidence>
<dbReference type="CDD" id="cd09487">
    <property type="entry name" value="SAM_superfamily"/>
    <property type="match status" value="1"/>
</dbReference>
<reference evidence="2 3" key="1">
    <citation type="submission" date="2022-05" db="EMBL/GenBank/DDBJ databases">
        <authorList>
            <consortium name="Genoscope - CEA"/>
            <person name="William W."/>
        </authorList>
    </citation>
    <scope>NUCLEOTIDE SEQUENCE [LARGE SCALE GENOMIC DNA]</scope>
</reference>
<comment type="caution">
    <text evidence="2">The sequence shown here is derived from an EMBL/GenBank/DDBJ whole genome shotgun (WGS) entry which is preliminary data.</text>
</comment>
<dbReference type="Proteomes" id="UP001159405">
    <property type="component" value="Unassembled WGS sequence"/>
</dbReference>